<dbReference type="Pfam" id="PF07693">
    <property type="entry name" value="KAP_NTPase"/>
    <property type="match status" value="2"/>
</dbReference>
<evidence type="ECO:0000256" key="1">
    <source>
        <dbReference type="SAM" id="MobiDB-lite"/>
    </source>
</evidence>
<accession>A0ABV2WQH8</accession>
<keyword evidence="2" id="KW-1133">Transmembrane helix</keyword>
<keyword evidence="5" id="KW-1185">Reference proteome</keyword>
<dbReference type="PANTHER" id="PTHR22674:SF6">
    <property type="entry name" value="NTPASE KAP FAMILY P-LOOP DOMAIN-CONTAINING PROTEIN 1"/>
    <property type="match status" value="1"/>
</dbReference>
<feature type="domain" description="KAP NTPase" evidence="3">
    <location>
        <begin position="218"/>
        <end position="304"/>
    </location>
</feature>
<organism evidence="4 5">
    <name type="scientific">Nocardia rhamnosiphila</name>
    <dbReference type="NCBI Taxonomy" id="426716"/>
    <lineage>
        <taxon>Bacteria</taxon>
        <taxon>Bacillati</taxon>
        <taxon>Actinomycetota</taxon>
        <taxon>Actinomycetes</taxon>
        <taxon>Mycobacteriales</taxon>
        <taxon>Nocardiaceae</taxon>
        <taxon>Nocardia</taxon>
    </lineage>
</organism>
<dbReference type="RefSeq" id="WP_356956657.1">
    <property type="nucleotide sequence ID" value="NZ_JBEYBD010000006.1"/>
</dbReference>
<evidence type="ECO:0000256" key="2">
    <source>
        <dbReference type="SAM" id="Phobius"/>
    </source>
</evidence>
<evidence type="ECO:0000313" key="4">
    <source>
        <dbReference type="EMBL" id="MEU1953148.1"/>
    </source>
</evidence>
<dbReference type="InterPro" id="IPR011646">
    <property type="entry name" value="KAP_P-loop"/>
</dbReference>
<feature type="transmembrane region" description="Helical" evidence="2">
    <location>
        <begin position="419"/>
        <end position="438"/>
    </location>
</feature>
<feature type="compositionally biased region" description="Pro residues" evidence="1">
    <location>
        <begin position="701"/>
        <end position="719"/>
    </location>
</feature>
<evidence type="ECO:0000259" key="3">
    <source>
        <dbReference type="Pfam" id="PF07693"/>
    </source>
</evidence>
<feature type="region of interest" description="Disordered" evidence="1">
    <location>
        <begin position="701"/>
        <end position="720"/>
    </location>
</feature>
<keyword evidence="2" id="KW-0472">Membrane</keyword>
<feature type="transmembrane region" description="Helical" evidence="2">
    <location>
        <begin position="444"/>
        <end position="464"/>
    </location>
</feature>
<feature type="compositionally biased region" description="Basic and acidic residues" evidence="1">
    <location>
        <begin position="731"/>
        <end position="743"/>
    </location>
</feature>
<evidence type="ECO:0000313" key="5">
    <source>
        <dbReference type="Proteomes" id="UP001550628"/>
    </source>
</evidence>
<dbReference type="InterPro" id="IPR052754">
    <property type="entry name" value="NTPase_KAP_P-loop"/>
</dbReference>
<proteinExistence type="predicted"/>
<reference evidence="4 5" key="1">
    <citation type="submission" date="2024-06" db="EMBL/GenBank/DDBJ databases">
        <title>The Natural Products Discovery Center: Release of the First 8490 Sequenced Strains for Exploring Actinobacteria Biosynthetic Diversity.</title>
        <authorList>
            <person name="Kalkreuter E."/>
            <person name="Kautsar S.A."/>
            <person name="Yang D."/>
            <person name="Bader C.D."/>
            <person name="Teijaro C.N."/>
            <person name="Fluegel L."/>
            <person name="Davis C.M."/>
            <person name="Simpson J.R."/>
            <person name="Lauterbach L."/>
            <person name="Steele A.D."/>
            <person name="Gui C."/>
            <person name="Meng S."/>
            <person name="Li G."/>
            <person name="Viehrig K."/>
            <person name="Ye F."/>
            <person name="Su P."/>
            <person name="Kiefer A.F."/>
            <person name="Nichols A."/>
            <person name="Cepeda A.J."/>
            <person name="Yan W."/>
            <person name="Fan B."/>
            <person name="Jiang Y."/>
            <person name="Adhikari A."/>
            <person name="Zheng C.-J."/>
            <person name="Schuster L."/>
            <person name="Cowan T.M."/>
            <person name="Smanski M.J."/>
            <person name="Chevrette M.G."/>
            <person name="De Carvalho L.P.S."/>
            <person name="Shen B."/>
        </authorList>
    </citation>
    <scope>NUCLEOTIDE SEQUENCE [LARGE SCALE GENOMIC DNA]</scope>
    <source>
        <strain evidence="4 5">NPDC019708</strain>
    </source>
</reference>
<keyword evidence="2" id="KW-0812">Transmembrane</keyword>
<dbReference type="PANTHER" id="PTHR22674">
    <property type="entry name" value="NTPASE, KAP FAMILY P-LOOP DOMAIN-CONTAINING 1"/>
    <property type="match status" value="1"/>
</dbReference>
<dbReference type="EMBL" id="JBEYBF010000009">
    <property type="protein sequence ID" value="MEU1953148.1"/>
    <property type="molecule type" value="Genomic_DNA"/>
</dbReference>
<dbReference type="Proteomes" id="UP001550628">
    <property type="component" value="Unassembled WGS sequence"/>
</dbReference>
<feature type="region of interest" description="Disordered" evidence="1">
    <location>
        <begin position="730"/>
        <end position="751"/>
    </location>
</feature>
<feature type="transmembrane region" description="Helical" evidence="2">
    <location>
        <begin position="612"/>
        <end position="631"/>
    </location>
</feature>
<gene>
    <name evidence="4" type="ORF">ABZ510_14900</name>
</gene>
<sequence>MTTSDAVDITELGVIGGTRFSLALTNRPWELDIDTIAVSVGAGFGALGNALREAYPDAAWNAILYELIDARRPRFFALSSTRPEQALLVNPRETGGDESALGDDILRLAVREAIRTAVGGGTNILGLPLLTAGALNRPETEVAAAVVSAAVESASDTPDQRLDGLVFFCREQSEAAAIAAEFARSVPDLSGGLAGSLSADLVDPNIGIPLEGDQLGVAPYVSMLATVIADRETPLPLSVGVFGAWGSGKSYFMAMLRDRIDGLAGTGERYCTEIVQIGFNAWHYTDSNLWASLGDEIFRQLAGSEPGSRERAERIRRELAHRVDQRRQLEIATREAGDTAAALRAEIDEATATRETTAGDLLVALRDSESFRGRVDGLWRRLGLTDEAARARLLAEEMHGTLTEAEALRRVPADRRGRIALAAAAVIMLTGLLGAVLAPALRDWLAAAVALFGACAGTGVALLIRARTGLQTLREIAGELHTGLRGAADAAVAEQMSDTLDRLRAAEARQRVAQAQLDEVVTQVGELGRQLAQLAPGRRLHSFIADRARSDDYSGSLGLVSTVRKDFEQLVELMVEWRASDQEWDRSRRPVDRIVLYIDDLDRCRPAQVVEVLQAVHLLLAFELFVVVVGVDPRWLLRSLRSSYSDLLAMDTEDDPDAFGRTPEDYLEKILNIPLVLPAMSPDGLGRLLRSISGPDPVPVPAVDPAGDTPPPVPAPPAIEPVTTGVITVERGSEVDRQEREGPRTPPPRPMTEAEITLLAALDTLIETPREAKRLVNLYRMVRATRDLSEASRFLGSNGQPGEYQAVIILLGLLTAGTQVLGVVLDGPPRPGDGVDGGLAHRPPGTPLHRFVADLEPRPRDDGWANRVAGTLPQGRIGQWHRLHEGLARVAGITDLTDLTELQLWLPRVRRFSYVLPVVGSRGVAP</sequence>
<feature type="domain" description="KAP NTPase" evidence="3">
    <location>
        <begin position="592"/>
        <end position="783"/>
    </location>
</feature>
<protein>
    <submittedName>
        <fullName evidence="4">P-loop NTPase fold protein</fullName>
    </submittedName>
</protein>
<name>A0ABV2WQH8_9NOCA</name>
<comment type="caution">
    <text evidence="4">The sequence shown here is derived from an EMBL/GenBank/DDBJ whole genome shotgun (WGS) entry which is preliminary data.</text>
</comment>